<proteinExistence type="predicted"/>
<dbReference type="SUPFAM" id="SSF56219">
    <property type="entry name" value="DNase I-like"/>
    <property type="match status" value="1"/>
</dbReference>
<organism evidence="1 2">
    <name type="scientific">Artemia franciscana</name>
    <name type="common">Brine shrimp</name>
    <name type="synonym">Artemia sanfranciscana</name>
    <dbReference type="NCBI Taxonomy" id="6661"/>
    <lineage>
        <taxon>Eukaryota</taxon>
        <taxon>Metazoa</taxon>
        <taxon>Ecdysozoa</taxon>
        <taxon>Arthropoda</taxon>
        <taxon>Crustacea</taxon>
        <taxon>Branchiopoda</taxon>
        <taxon>Anostraca</taxon>
        <taxon>Artemiidae</taxon>
        <taxon>Artemia</taxon>
    </lineage>
</organism>
<reference evidence="1" key="1">
    <citation type="submission" date="2023-07" db="EMBL/GenBank/DDBJ databases">
        <title>Chromosome-level genome assembly of Artemia franciscana.</title>
        <authorList>
            <person name="Jo E."/>
        </authorList>
    </citation>
    <scope>NUCLEOTIDE SEQUENCE</scope>
    <source>
        <tissue evidence="1">Whole body</tissue>
    </source>
</reference>
<keyword evidence="2" id="KW-1185">Reference proteome</keyword>
<name>A0AA88ICY4_ARTSF</name>
<evidence type="ECO:0000313" key="1">
    <source>
        <dbReference type="EMBL" id="KAK2726034.1"/>
    </source>
</evidence>
<dbReference type="InterPro" id="IPR036691">
    <property type="entry name" value="Endo/exonu/phosph_ase_sf"/>
</dbReference>
<dbReference type="Proteomes" id="UP001187531">
    <property type="component" value="Unassembled WGS sequence"/>
</dbReference>
<accession>A0AA88ICY4</accession>
<protein>
    <submittedName>
        <fullName evidence="1">Uncharacterized protein</fullName>
    </submittedName>
</protein>
<evidence type="ECO:0000313" key="2">
    <source>
        <dbReference type="Proteomes" id="UP001187531"/>
    </source>
</evidence>
<gene>
    <name evidence="1" type="ORF">QYM36_000480</name>
</gene>
<dbReference type="AlphaFoldDB" id="A0AA88ICY4"/>
<dbReference type="EMBL" id="JAVRJZ010000002">
    <property type="protein sequence ID" value="KAK2726034.1"/>
    <property type="molecule type" value="Genomic_DNA"/>
</dbReference>
<sequence>MLSKSTSRALTKWTAINERIIEARFTGRQAKLTEVVCLAPTNDADDRTKDNFYNTLQAVTKDIPSHDLVCFVGGFNAKVGSDYYPEQ</sequence>
<comment type="caution">
    <text evidence="1">The sequence shown here is derived from an EMBL/GenBank/DDBJ whole genome shotgun (WGS) entry which is preliminary data.</text>
</comment>